<gene>
    <name evidence="5" type="ORF">GCM10009533_44990</name>
</gene>
<feature type="region of interest" description="Disordered" evidence="2">
    <location>
        <begin position="249"/>
        <end position="374"/>
    </location>
</feature>
<feature type="compositionally biased region" description="Basic and acidic residues" evidence="2">
    <location>
        <begin position="1616"/>
        <end position="1636"/>
    </location>
</feature>
<dbReference type="Pfam" id="PF20148">
    <property type="entry name" value="DUF6531"/>
    <property type="match status" value="1"/>
</dbReference>
<keyword evidence="1" id="KW-0677">Repeat</keyword>
<evidence type="ECO:0000313" key="5">
    <source>
        <dbReference type="EMBL" id="GAA0540948.1"/>
    </source>
</evidence>
<evidence type="ECO:0000256" key="1">
    <source>
        <dbReference type="ARBA" id="ARBA00022737"/>
    </source>
</evidence>
<feature type="compositionally biased region" description="Basic and acidic residues" evidence="2">
    <location>
        <begin position="1390"/>
        <end position="1408"/>
    </location>
</feature>
<dbReference type="InterPro" id="IPR006530">
    <property type="entry name" value="YD"/>
</dbReference>
<dbReference type="Gene3D" id="1.20.1260.20">
    <property type="entry name" value="PPE superfamily"/>
    <property type="match status" value="1"/>
</dbReference>
<evidence type="ECO:0000259" key="3">
    <source>
        <dbReference type="Pfam" id="PF20148"/>
    </source>
</evidence>
<dbReference type="InterPro" id="IPR022385">
    <property type="entry name" value="Rhs_assc_core"/>
</dbReference>
<feature type="compositionally biased region" description="Pro residues" evidence="2">
    <location>
        <begin position="281"/>
        <end position="294"/>
    </location>
</feature>
<dbReference type="SUPFAM" id="SSF69322">
    <property type="entry name" value="Tricorn protease domain 2"/>
    <property type="match status" value="1"/>
</dbReference>
<dbReference type="Proteomes" id="UP001500729">
    <property type="component" value="Unassembled WGS sequence"/>
</dbReference>
<dbReference type="PANTHER" id="PTHR32305:SF15">
    <property type="entry name" value="PROTEIN RHSA-RELATED"/>
    <property type="match status" value="1"/>
</dbReference>
<reference evidence="5 6" key="1">
    <citation type="journal article" date="2019" name="Int. J. Syst. Evol. Microbiol.">
        <title>The Global Catalogue of Microorganisms (GCM) 10K type strain sequencing project: providing services to taxonomists for standard genome sequencing and annotation.</title>
        <authorList>
            <consortium name="The Broad Institute Genomics Platform"/>
            <consortium name="The Broad Institute Genome Sequencing Center for Infectious Disease"/>
            <person name="Wu L."/>
            <person name="Ma J."/>
        </authorList>
    </citation>
    <scope>NUCLEOTIDE SEQUENCE [LARGE SCALE GENOMIC DNA]</scope>
    <source>
        <strain evidence="5 6">JCM 10303</strain>
    </source>
</reference>
<feature type="compositionally biased region" description="Polar residues" evidence="2">
    <location>
        <begin position="1374"/>
        <end position="1385"/>
    </location>
</feature>
<dbReference type="InterPro" id="IPR056823">
    <property type="entry name" value="TEN-like_YD-shell"/>
</dbReference>
<evidence type="ECO:0000313" key="6">
    <source>
        <dbReference type="Proteomes" id="UP001500729"/>
    </source>
</evidence>
<feature type="compositionally biased region" description="Basic and acidic residues" evidence="2">
    <location>
        <begin position="1654"/>
        <end position="1670"/>
    </location>
</feature>
<keyword evidence="6" id="KW-1185">Reference proteome</keyword>
<feature type="compositionally biased region" description="Polar residues" evidence="2">
    <location>
        <begin position="1409"/>
        <end position="1423"/>
    </location>
</feature>
<dbReference type="InterPro" id="IPR036689">
    <property type="entry name" value="ESAT-6-like_sf"/>
</dbReference>
<dbReference type="InterPro" id="IPR050708">
    <property type="entry name" value="T6SS_VgrG/RHS"/>
</dbReference>
<feature type="domain" description="Teneurin-like YD-shell" evidence="4">
    <location>
        <begin position="1034"/>
        <end position="1336"/>
    </location>
</feature>
<dbReference type="NCBIfam" id="TIGR03696">
    <property type="entry name" value="Rhs_assc_core"/>
    <property type="match status" value="1"/>
</dbReference>
<dbReference type="InterPro" id="IPR045351">
    <property type="entry name" value="DUF6531"/>
</dbReference>
<evidence type="ECO:0000259" key="4">
    <source>
        <dbReference type="Pfam" id="PF25023"/>
    </source>
</evidence>
<dbReference type="EMBL" id="BAAAGS010000032">
    <property type="protein sequence ID" value="GAA0540948.1"/>
    <property type="molecule type" value="Genomic_DNA"/>
</dbReference>
<dbReference type="SUPFAM" id="SSF140453">
    <property type="entry name" value="EsxAB dimer-like"/>
    <property type="match status" value="1"/>
</dbReference>
<sequence length="1670" mass="182738">MSNPLVAERKDSTQSFTGIAIAESVDETRKAIESGDWAGGVLGVVGTSLDALGAAMDPFGAALAAGVGWLIEHVGPLSEALDDLTGDPDEIKAHSETWKNISTELEDLKTELADLIKADTAAWTGEAADAYRKRGEDTGNLIAAAASAASGAADGVGTAGEVVGTVRTLVRDIIADLMGHMISWALQVIATLGIGLTWVVPQVVAAVAKTAAKIADITQKLVQAMQKLTPLLKKLGYGFDDAAKSLKNIKADGGKSDAPKPEPGPKDKSNLDPPPKDKGNPDPPPNDKGSPPPAQTDSTSADPGPTPGGDKGNPDPPPKSSGPDNSGGPSSSGPASAGPSGAKNNPNTPNSNKPSNPVDSKTPADGICTGGSEPVDMATGHMVMTETDLEILGPLSLVVERMYVSSYRAGRWFGPSWTSTLDQRLEVDDENVCYFSPDGMILVYPLPSAGSPVLPVEGPRWPLRIREDGGYSLDTPDRKQTMRFAPLVTGGRLMPLMAVQDDDGRRIDIEHHRFGPPKVIRHSDGYRVEIDSARERVTGIRVVDPRQGADVPVMRYGYDDQGRLAAVINSSGKALRFQYDSAGRLTEWQDRNGFWFRYIYDEHGRVVRTVGDKGYFDSQFSYSDDGQRAITRYTDSLGGVKEFEFNAAKQLVREVDALGNTTLSTWDRHDRLLSRTDPLGRTTHYEYDAAGRPWLITRPDGSVVELDLSTDDTVASIIVTDGENTWTRVYAGEAPDPFSGKVGTAPDLDVDDLRSDRGAGTSEPRSAQPDRPLLDLFGRPREEAAPDGSRIQLGWTVDGHRSWRVDSLGAREQWRYDPEGNQIARIDPMGGVTAAEYGPFETELACVDENGARTERTFDTERRLTSVTNPQGQTWRYVRDLAGRVVEETDFDGRVLRYVYDAAGQLVRSVNGAGEATDYVFDLLGNLVEWRTPSSVTTYTYSPVGHLVRATNDDAVLELELDEQGRITAETVNQRTVAFDYDDTNKVVRRRTPSGVDSAWACDGTSRPIALSMGGHSLRYTTGEAGRVARTRIDDAATAEENYDSEHRLVSQTVTGHSGQLVLARSFRYRPDGELIGTDDRLSGSIRYQIDRTGRVVEVISPDRRENYQYDGLGNILNAGGAPDAATGPRRYAGNRLVAAGAVQFEYDAQGRLVQRIEAGRGWRYAWDSYDQLVAVTTPEGVLWRYRYDPIGRRIAKQRLAADGAVAEQVDFVWDGGTLIEQVHTDAQGRRTVTTWEHRPDDDTPVAQHEIGADGSRRFFAIVTDPVGTPTDLIAPNGVLAWHGRTSLWGKELPVQPNGVTTPLRFPGQYADAETGLNYNVHRYYDPATGRYLSQDPLGLAPAPNPVAYVDNPHSAADPLGLAKGGTKRKHDGSGNQPPTTGNGNKRTKKDPWDRKPFSHDTEKKTQADKTSTPPGTGYNSGKNGPRNDQRHIISFQTMRDNLRSWVDHHYPPGHPQRDEMTKKYTEKLEGMNNKFENLPLGNGPVNSAIGSVVDKWPVVEKRIDGEYIPSKKDTPEPPKAPSAAFEQTAGYAKDLRKEIPNEIIKVADDIKDPVERKNFLDDFRDSADFDWPGGDKKGEEYDKWMGVRHEINHMGRYPGDTPPAKVDELIDKYHQLDRPSGRHETIEEFRDRPGKPDGNPKWPAGPDATKWPGQKDWKWPGEDGWKPGK</sequence>
<feature type="compositionally biased region" description="Low complexity" evidence="2">
    <location>
        <begin position="321"/>
        <end position="357"/>
    </location>
</feature>
<feature type="compositionally biased region" description="Basic and acidic residues" evidence="2">
    <location>
        <begin position="249"/>
        <end position="280"/>
    </location>
</feature>
<feature type="region of interest" description="Disordered" evidence="2">
    <location>
        <begin position="1344"/>
        <end position="1429"/>
    </location>
</feature>
<evidence type="ECO:0000256" key="2">
    <source>
        <dbReference type="SAM" id="MobiDB-lite"/>
    </source>
</evidence>
<dbReference type="Pfam" id="PF25023">
    <property type="entry name" value="TEN_YD-shell"/>
    <property type="match status" value="1"/>
</dbReference>
<name>A0ABN1DDS5_SACER</name>
<dbReference type="Gene3D" id="2.180.10.10">
    <property type="entry name" value="RHS repeat-associated core"/>
    <property type="match status" value="2"/>
</dbReference>
<protein>
    <submittedName>
        <fullName evidence="5">RHS repeat-associated core domain-containing protein</fullName>
    </submittedName>
</protein>
<dbReference type="InterPro" id="IPR031325">
    <property type="entry name" value="RHS_repeat"/>
</dbReference>
<dbReference type="NCBIfam" id="TIGR01643">
    <property type="entry name" value="YD_repeat_2x"/>
    <property type="match status" value="8"/>
</dbReference>
<comment type="caution">
    <text evidence="5">The sequence shown here is derived from an EMBL/GenBank/DDBJ whole genome shotgun (WGS) entry which is preliminary data.</text>
</comment>
<dbReference type="Pfam" id="PF05593">
    <property type="entry name" value="RHS_repeat"/>
    <property type="match status" value="3"/>
</dbReference>
<dbReference type="RefSeq" id="WP_011874454.1">
    <property type="nucleotide sequence ID" value="NZ_BAAAGS010000032.1"/>
</dbReference>
<accession>A0ABN1DDS5</accession>
<feature type="region of interest" description="Disordered" evidence="2">
    <location>
        <begin position="1616"/>
        <end position="1670"/>
    </location>
</feature>
<feature type="region of interest" description="Disordered" evidence="2">
    <location>
        <begin position="733"/>
        <end position="774"/>
    </location>
</feature>
<proteinExistence type="predicted"/>
<dbReference type="PANTHER" id="PTHR32305">
    <property type="match status" value="1"/>
</dbReference>
<dbReference type="InterPro" id="IPR038332">
    <property type="entry name" value="PPE_sf"/>
</dbReference>
<organism evidence="5 6">
    <name type="scientific">Saccharopolyspora erythraea</name>
    <name type="common">Streptomyces erythraeus</name>
    <dbReference type="NCBI Taxonomy" id="1836"/>
    <lineage>
        <taxon>Bacteria</taxon>
        <taxon>Bacillati</taxon>
        <taxon>Actinomycetota</taxon>
        <taxon>Actinomycetes</taxon>
        <taxon>Pseudonocardiales</taxon>
        <taxon>Pseudonocardiaceae</taxon>
        <taxon>Saccharopolyspora</taxon>
    </lineage>
</organism>
<feature type="domain" description="DUF6531" evidence="3">
    <location>
        <begin position="373"/>
        <end position="444"/>
    </location>
</feature>